<keyword evidence="2" id="KW-1185">Reference proteome</keyword>
<accession>A0ACC0ZTZ7</accession>
<evidence type="ECO:0000313" key="2">
    <source>
        <dbReference type="Proteomes" id="UP001164250"/>
    </source>
</evidence>
<comment type="caution">
    <text evidence="1">The sequence shown here is derived from an EMBL/GenBank/DDBJ whole genome shotgun (WGS) entry which is preliminary data.</text>
</comment>
<dbReference type="Proteomes" id="UP001164250">
    <property type="component" value="Chromosome 13"/>
</dbReference>
<proteinExistence type="predicted"/>
<protein>
    <submittedName>
        <fullName evidence="1">Uncharacterized protein</fullName>
    </submittedName>
</protein>
<reference evidence="2" key="1">
    <citation type="journal article" date="2023" name="G3 (Bethesda)">
        <title>Genome assembly and association tests identify interacting loci associated with vigor, precocity, and sex in interspecific pistachio rootstocks.</title>
        <authorList>
            <person name="Palmer W."/>
            <person name="Jacygrad E."/>
            <person name="Sagayaradj S."/>
            <person name="Cavanaugh K."/>
            <person name="Han R."/>
            <person name="Bertier L."/>
            <person name="Beede B."/>
            <person name="Kafkas S."/>
            <person name="Golino D."/>
            <person name="Preece J."/>
            <person name="Michelmore R."/>
        </authorList>
    </citation>
    <scope>NUCLEOTIDE SEQUENCE [LARGE SCALE GENOMIC DNA]</scope>
</reference>
<dbReference type="EMBL" id="CM047909">
    <property type="protein sequence ID" value="KAJ0078665.1"/>
    <property type="molecule type" value="Genomic_DNA"/>
</dbReference>
<gene>
    <name evidence="1" type="ORF">Patl1_22410</name>
</gene>
<evidence type="ECO:0000313" key="1">
    <source>
        <dbReference type="EMBL" id="KAJ0078665.1"/>
    </source>
</evidence>
<sequence>MEGLGGLRFSNVTGAARKKRSNTYRRPRNDSQQLSDFRDISSLSSTPPSDNNMVKIDDGGSAESDETSNNDFFQGNNEQRRRVDKSMRQSEGVLAPTNWRRTGSMGQFGVLPDSGGNENKVKKVKLKVGGITHTLDGKSAPDGPAGAGSFSTRSFSYSDASQPQQKLVFQVKTITEENSDENRSISSDNGDSLQGYAFKDFSNSGVREYGSKSKTAYRSISAKETEKYEPVRKSKRVAKRRSIDGDLDDGNDDEEIRYLEKVKKSKISTNYGAEYEDDEEGGSRKQRKISRVLERNVDVLYDSNMDDYGSLKSGKVGKKLRSGRVSEDTDYVEDEVLSDVEPVINKKKARKEFVDLLGDSKKEMTITTRQRALQTGKDVSSSSGASLIEFPEGLPPAPPRKQKEKLTEVEQQLKRAEALQRRRMQVEKAARESEAEAIRKILGVDSTRKKREDKMKKRKEELAQEKAANAMILASNTVRWTMGPSGTFVTFPNEVGLPSIFDHKTCSYPPPREKCAGPSCPNPYKYRDSKTKLPLCSLQCYKALQEKMPSVSAC</sequence>
<organism evidence="1 2">
    <name type="scientific">Pistacia atlantica</name>
    <dbReference type="NCBI Taxonomy" id="434234"/>
    <lineage>
        <taxon>Eukaryota</taxon>
        <taxon>Viridiplantae</taxon>
        <taxon>Streptophyta</taxon>
        <taxon>Embryophyta</taxon>
        <taxon>Tracheophyta</taxon>
        <taxon>Spermatophyta</taxon>
        <taxon>Magnoliopsida</taxon>
        <taxon>eudicotyledons</taxon>
        <taxon>Gunneridae</taxon>
        <taxon>Pentapetalae</taxon>
        <taxon>rosids</taxon>
        <taxon>malvids</taxon>
        <taxon>Sapindales</taxon>
        <taxon>Anacardiaceae</taxon>
        <taxon>Pistacia</taxon>
    </lineage>
</organism>
<name>A0ACC0ZTZ7_9ROSI</name>